<dbReference type="EMBL" id="NEEW01000023">
    <property type="protein sequence ID" value="PJD77731.1"/>
    <property type="molecule type" value="Genomic_DNA"/>
</dbReference>
<organism evidence="3 5">
    <name type="scientific">Enterobacter hormaechei</name>
    <dbReference type="NCBI Taxonomy" id="158836"/>
    <lineage>
        <taxon>Bacteria</taxon>
        <taxon>Pseudomonadati</taxon>
        <taxon>Pseudomonadota</taxon>
        <taxon>Gammaproteobacteria</taxon>
        <taxon>Enterobacterales</taxon>
        <taxon>Enterobacteriaceae</taxon>
        <taxon>Enterobacter</taxon>
        <taxon>Enterobacter cloacae complex</taxon>
    </lineage>
</organism>
<accession>A0A2J0PS66</accession>
<dbReference type="AlphaFoldDB" id="A0A2J0PS66"/>
<dbReference type="Proteomes" id="UP000229974">
    <property type="component" value="Unassembled WGS sequence"/>
</dbReference>
<dbReference type="RefSeq" id="WP_012477567.1">
    <property type="nucleotide sequence ID" value="NZ_BEFD01000111.1"/>
</dbReference>
<protein>
    <submittedName>
        <fullName evidence="3">Uncharacterized protein</fullName>
    </submittedName>
</protein>
<keyword evidence="1" id="KW-1133">Transmembrane helix</keyword>
<dbReference type="GeneID" id="63144876"/>
<dbReference type="OrthoDB" id="6607208at2"/>
<evidence type="ECO:0000313" key="2">
    <source>
        <dbReference type="EMBL" id="CZY24588.1"/>
    </source>
</evidence>
<evidence type="ECO:0000256" key="1">
    <source>
        <dbReference type="SAM" id="Phobius"/>
    </source>
</evidence>
<dbReference type="EMBL" id="FJYW01000013">
    <property type="protein sequence ID" value="CZY24588.1"/>
    <property type="molecule type" value="Genomic_DNA"/>
</dbReference>
<feature type="transmembrane region" description="Helical" evidence="1">
    <location>
        <begin position="592"/>
        <end position="615"/>
    </location>
</feature>
<gene>
    <name evidence="3" type="ORF">B9Q30_25865</name>
    <name evidence="2" type="ORF">SAMEA2273352_04499</name>
</gene>
<comment type="caution">
    <text evidence="3">The sequence shown here is derived from an EMBL/GenBank/DDBJ whole genome shotgun (WGS) entry which is preliminary data.</text>
</comment>
<reference evidence="2 4" key="1">
    <citation type="submission" date="2016-03" db="EMBL/GenBank/DDBJ databases">
        <authorList>
            <consortium name="Pathogen Informatics"/>
        </authorList>
    </citation>
    <scope>NUCLEOTIDE SEQUENCE [LARGE SCALE GENOMIC DNA]</scope>
    <source>
        <strain evidence="4">e1424</strain>
        <strain evidence="2">E1424</strain>
    </source>
</reference>
<evidence type="ECO:0000313" key="3">
    <source>
        <dbReference type="EMBL" id="PJD77731.1"/>
    </source>
</evidence>
<proteinExistence type="predicted"/>
<feature type="transmembrane region" description="Helical" evidence="1">
    <location>
        <begin position="93"/>
        <end position="115"/>
    </location>
</feature>
<evidence type="ECO:0000313" key="4">
    <source>
        <dbReference type="Proteomes" id="UP000076205"/>
    </source>
</evidence>
<reference evidence="3 5" key="2">
    <citation type="journal article" date="2017" name="J. Antimicrob. Chemother.">
        <title>Characterization of the population structure, drug resistance mechanisms and plasmids of the community-associated Enterobacter cloacae complex in China.</title>
        <authorList>
            <person name="Zhou K."/>
            <person name="Yu W."/>
            <person name="Cao X."/>
            <person name="Shen P."/>
            <person name="Lu H."/>
            <person name="Luo Q."/>
            <person name="Rossen J.W.A."/>
            <person name="Xiao Y."/>
        </authorList>
    </citation>
    <scope>NUCLEOTIDE SEQUENCE [LARGE SCALE GENOMIC DNA]</scope>
    <source>
        <strain evidence="3 5">ECC904</strain>
    </source>
</reference>
<name>A0A2J0PS66_9ENTR</name>
<feature type="transmembrane region" description="Helical" evidence="1">
    <location>
        <begin position="136"/>
        <end position="158"/>
    </location>
</feature>
<feature type="transmembrane region" description="Helical" evidence="1">
    <location>
        <begin position="46"/>
        <end position="67"/>
    </location>
</feature>
<dbReference type="Proteomes" id="UP000076205">
    <property type="component" value="Unassembled WGS sequence"/>
</dbReference>
<feature type="transmembrane region" description="Helical" evidence="1">
    <location>
        <begin position="170"/>
        <end position="192"/>
    </location>
</feature>
<sequence length="1039" mass="119893">MFGKLLKSLSWQVRAELRRSLKSNRDYKKLRWNPVERILVSCSTHYVRAMLILWSAAFGAVGVVEYFRPVLQPFAVQHFKGITKLSDWMSNLLGSQLTIIGIVFPLVVGLISVLFQKKSARIHIQSAYQLHSGYMFAGLSGLLLAAFIVLGGMTLSIGDGYLNTSFAVTAFVWMLFNITLSIWFFVSSLNVLDESKRDRLMNKFFLSQIVDDYIQKAYILAWLRYPGVNIGEDYLGNIKILPYSISEKDDMLHVKSNISKGDVVIDIYIRPLLFLLRRLEAVDGQDAEIIILPSFGVRSGELTLLSSRNVKPVSGLWRWLFSRCIVTGRPKNKRDLDDITFDFFGEAYDALNDKNISVFRTGIERLTDTYTSIKRSYNYGVDKNYLDEVKESGFSHTFSDSFHYELRKFFRESVKSTEYSGEYFRESMAIPLHVYRKTQSTHFTDFRQFLLSLFRVWHVLNEWKAGQGVTLSASQEQTHQELVRHFIGLWEGWSMSSIIGKPGSEDSTGRLMYHLHNTARLLIPSVVADNASSVRYAHDVLCLWFNQSRFPRHWEEEYHWHSFFLTPDYLSLDETDSQWAMLLRGRPYKKDAALSIMFANALSDLRLLMAGYLIAHFEPQEKIDLADLVNHIITSELYEERDTHDTLTPAFRRSVDIIDMILRIEHCNLHANTNWYSGLSETIEVMNSYNERPYIPGRTYTGVHEDLGSLYGAFSLLAIKLARPAEQVTQRANDALAGGLFSYFSKVRIISVLERLKRDPSVPYEGYIISDADYATNVVFFNDVLDKYIEVFSRSKVADIVAAEVDLERLRNTDTRLTKELPGVLSEDTLLNYFTFSQNSECDRNWLVRYIPVSVPKDYVARELNSNFYGDFPSVSDVRTNIYHRLHNLLWQSQAKLTMKVKNLETLLMKVAQRSADQQYYILVSYGSRFSEELRELVYQPERHDAFSIQVDVSARGSRTLPFRINNCLIYLVLNSEQEFSVMVSAESFGELRLFRYPDGTLFNTFYSSSDNPLEGVMTTLWEMEMEITGPLVARFEHR</sequence>
<keyword evidence="1" id="KW-0812">Transmembrane</keyword>
<evidence type="ECO:0000313" key="5">
    <source>
        <dbReference type="Proteomes" id="UP000229974"/>
    </source>
</evidence>
<keyword evidence="1" id="KW-0472">Membrane</keyword>